<evidence type="ECO:0000256" key="21">
    <source>
        <dbReference type="SAM" id="Phobius"/>
    </source>
</evidence>
<comment type="cofactor">
    <cofactor evidence="1">
        <name>Mn(2+)</name>
        <dbReference type="ChEBI" id="CHEBI:29035"/>
    </cofactor>
</comment>
<evidence type="ECO:0000256" key="19">
    <source>
        <dbReference type="ARBA" id="ARBA00070525"/>
    </source>
</evidence>
<dbReference type="GO" id="GO:0018279">
    <property type="term" value="P:protein N-linked glycosylation via asparagine"/>
    <property type="evidence" value="ECO:0007669"/>
    <property type="project" value="UniProtKB-ARBA"/>
</dbReference>
<evidence type="ECO:0000256" key="4">
    <source>
        <dbReference type="ARBA" id="ARBA00004922"/>
    </source>
</evidence>
<feature type="transmembrane region" description="Helical" evidence="21">
    <location>
        <begin position="375"/>
        <end position="393"/>
    </location>
</feature>
<dbReference type="InterPro" id="IPR048307">
    <property type="entry name" value="STT3_N"/>
</dbReference>
<feature type="transmembrane region" description="Helical" evidence="21">
    <location>
        <begin position="399"/>
        <end position="415"/>
    </location>
</feature>
<dbReference type="GO" id="GO:0046872">
    <property type="term" value="F:metal ion binding"/>
    <property type="evidence" value="ECO:0007669"/>
    <property type="project" value="UniProtKB-KW"/>
</dbReference>
<feature type="transmembrane region" description="Helical" evidence="21">
    <location>
        <begin position="209"/>
        <end position="236"/>
    </location>
</feature>
<dbReference type="PANTHER" id="PTHR13872:SF1">
    <property type="entry name" value="DOLICHYL-DIPHOSPHOOLIGOSACCHARIDE--PROTEIN GLYCOSYLTRANSFERASE SUBUNIT STT3B"/>
    <property type="match status" value="1"/>
</dbReference>
<evidence type="ECO:0000256" key="9">
    <source>
        <dbReference type="ARBA" id="ARBA00022692"/>
    </source>
</evidence>
<dbReference type="GO" id="GO:0043687">
    <property type="term" value="P:post-translational protein modification"/>
    <property type="evidence" value="ECO:0007669"/>
    <property type="project" value="TreeGrafter"/>
</dbReference>
<comment type="pathway">
    <text evidence="4">Protein modification; protein glycosylation.</text>
</comment>
<evidence type="ECO:0000256" key="3">
    <source>
        <dbReference type="ARBA" id="ARBA00004477"/>
    </source>
</evidence>
<comment type="subunit">
    <text evidence="18">Component of the oligosaccharyltransferase (OST) complex. There are 2 OST complexes, OST-A and OST-B, which contain STT3A or STT3B as catalytic subunit, respectively. OST-A and OST-B contain common core subunits RPN1, RPN2, OST48, OST4, DAD1 and TMEM258, and OST-B contains either MAGT1 or TUSC3 as specific accessory subunit.</text>
</comment>
<feature type="transmembrane region" description="Helical" evidence="21">
    <location>
        <begin position="305"/>
        <end position="328"/>
    </location>
</feature>
<evidence type="ECO:0000256" key="7">
    <source>
        <dbReference type="ARBA" id="ARBA00022676"/>
    </source>
</evidence>
<dbReference type="Pfam" id="PF21436">
    <property type="entry name" value="STT3-PglB_core"/>
    <property type="match status" value="1"/>
</dbReference>
<feature type="transmembrane region" description="Helical" evidence="21">
    <location>
        <begin position="348"/>
        <end position="368"/>
    </location>
</feature>
<name>A0A2P4THU2_BAMTH</name>
<keyword evidence="7" id="KW-0328">Glycosyltransferase</keyword>
<evidence type="ECO:0000256" key="18">
    <source>
        <dbReference type="ARBA" id="ARBA00065008"/>
    </source>
</evidence>
<evidence type="ECO:0000256" key="17">
    <source>
        <dbReference type="ARBA" id="ARBA00048829"/>
    </source>
</evidence>
<dbReference type="Pfam" id="PF02516">
    <property type="entry name" value="STT3"/>
    <property type="match status" value="1"/>
</dbReference>
<proteinExistence type="inferred from homology"/>
<sequence length="761" mass="86592">MAEHSAPDSKHKPGAAANSVAPLNSRGGPGGGLSGGLSQPAGWQSLLSFTILFLAWLAGFSSRLFAVIRFESIIHEFDPWFNYRSTHHLASHGFYEFLNWFDERAWYPLGRIVGGTVYPGLMVTAGLIHWILNMLNVTVHIRDVCVFLAPVFSGLTAISTFLLTRELWNQGAGLLAACFIAIVPGYISRSVAGSFDNEGIAIFALQFTYYLWVSAWGGYVFIINLIPLHVFVLLLMQRYSRRVYIAYSTFYIVGLILSMQIPFVGFQPIRTSEHMAAAGVFALLQAYAFLQYLRDRLTKQEFQTLFFLGVSLAAGIVFLSVIYLTYTVNEDTVDFDQLSKENIGSNCFMVFATNHFTFITNLFIKVLAALEVFEYVNFALYAISAVYFAGVMVRLMLTLTPVVCMLSAIAFSNVFERYLGDDMKRENPPIEDSSDEDDKRNPGNLYDKAGKVRKHVSEQEKTEEGLGPNIKNIVTMLMLMLLMMFAVHCTWVTSNAYSSPSVVLASYNHDGTRNILDDFREAYYWLRQNTDEHARVMSWWDYGYQIAGMANRTTLVDNNTWNNSHIALVGKAMSSNESAAYEIMRSLDVDYVLIIFGGVIGYSGDDINKFLWMVRIAEGEHPKDIRESDYFTPQGEFRVDKAGSPTLLNCLMYKMSYYRFGEMQLDFRTPPGFDRTRNAEIGNKDIKFKHLEEAFTSEHWLVRIYKVKQLDNRETLDHKLRVTNIVPKQKYLSKKTSKRKRGYIKNKLILKKGKRPNRKTV</sequence>
<evidence type="ECO:0000256" key="12">
    <source>
        <dbReference type="ARBA" id="ARBA00022842"/>
    </source>
</evidence>
<keyword evidence="12" id="KW-0460">Magnesium</keyword>
<feature type="domain" description="STT3/PglB/AglB core" evidence="23">
    <location>
        <begin position="536"/>
        <end position="592"/>
    </location>
</feature>
<feature type="transmembrane region" description="Helical" evidence="21">
    <location>
        <begin position="171"/>
        <end position="189"/>
    </location>
</feature>
<feature type="region of interest" description="Disordered" evidence="20">
    <location>
        <begin position="426"/>
        <end position="447"/>
    </location>
</feature>
<dbReference type="PANTHER" id="PTHR13872">
    <property type="entry name" value="DOLICHYL-DIPHOSPHOOLIGOSACCHARIDE--PROTEIN GLYCOSYLTRANSFERASE SUBUNIT"/>
    <property type="match status" value="1"/>
</dbReference>
<keyword evidence="15" id="KW-0325">Glycoprotein</keyword>
<comment type="subcellular location">
    <subcellularLocation>
        <location evidence="3">Endoplasmic reticulum membrane</location>
        <topology evidence="3">Multi-pass membrane protein</topology>
    </subcellularLocation>
</comment>
<evidence type="ECO:0000256" key="15">
    <source>
        <dbReference type="ARBA" id="ARBA00023180"/>
    </source>
</evidence>
<protein>
    <recommendedName>
        <fullName evidence="19">Dolichyl-diphosphooligosaccharide--protein glycosyltransferase subunit STT3B</fullName>
        <ecNumber evidence="6">2.4.99.18</ecNumber>
    </recommendedName>
</protein>
<keyword evidence="11" id="KW-0256">Endoplasmic reticulum</keyword>
<dbReference type="UniPathway" id="UPA00378"/>
<evidence type="ECO:0000256" key="5">
    <source>
        <dbReference type="ARBA" id="ARBA00010810"/>
    </source>
</evidence>
<reference evidence="24 25" key="1">
    <citation type="submission" date="2018-01" db="EMBL/GenBank/DDBJ databases">
        <title>Comparison of the Chinese Bamboo Partridge and Red Junglefowl genome sequences highlights the importance of demography in genome evolution.</title>
        <authorList>
            <person name="Tiley G.P."/>
            <person name="Kimball R.T."/>
            <person name="Braun E.L."/>
            <person name="Burleigh J.G."/>
        </authorList>
    </citation>
    <scope>NUCLEOTIDE SEQUENCE [LARGE SCALE GENOMIC DNA]</scope>
    <source>
        <strain evidence="24">RTK389</strain>
        <tissue evidence="24">Blood</tissue>
    </source>
</reference>
<evidence type="ECO:0000259" key="23">
    <source>
        <dbReference type="Pfam" id="PF21436"/>
    </source>
</evidence>
<evidence type="ECO:0000256" key="6">
    <source>
        <dbReference type="ARBA" id="ARBA00012605"/>
    </source>
</evidence>
<dbReference type="FunFam" id="3.40.50.12610:FF:000001">
    <property type="entry name" value="Dolichyl-diphosphooligosaccharide--protein glycosyltransferase subunit STT3B"/>
    <property type="match status" value="1"/>
</dbReference>
<feature type="domain" description="Oligosaccharyl transferase STT3 N-terminal" evidence="22">
    <location>
        <begin position="47"/>
        <end position="215"/>
    </location>
</feature>
<keyword evidence="13 21" id="KW-1133">Transmembrane helix</keyword>
<comment type="similarity">
    <text evidence="5">Belongs to the STT3 family.</text>
</comment>
<feature type="transmembrane region" description="Helical" evidence="21">
    <location>
        <begin position="41"/>
        <end position="60"/>
    </location>
</feature>
<feature type="compositionally biased region" description="Basic and acidic residues" evidence="20">
    <location>
        <begin position="1"/>
        <end position="11"/>
    </location>
</feature>
<dbReference type="Proteomes" id="UP000237246">
    <property type="component" value="Unassembled WGS sequence"/>
</dbReference>
<feature type="transmembrane region" description="Helical" evidence="21">
    <location>
        <begin position="275"/>
        <end position="293"/>
    </location>
</feature>
<evidence type="ECO:0000256" key="16">
    <source>
        <dbReference type="ARBA" id="ARBA00023211"/>
    </source>
</evidence>
<feature type="transmembrane region" description="Helical" evidence="21">
    <location>
        <begin position="112"/>
        <end position="132"/>
    </location>
</feature>
<evidence type="ECO:0000256" key="11">
    <source>
        <dbReference type="ARBA" id="ARBA00022824"/>
    </source>
</evidence>
<evidence type="ECO:0000256" key="20">
    <source>
        <dbReference type="SAM" id="MobiDB-lite"/>
    </source>
</evidence>
<evidence type="ECO:0000313" key="24">
    <source>
        <dbReference type="EMBL" id="POI35933.1"/>
    </source>
</evidence>
<evidence type="ECO:0000256" key="10">
    <source>
        <dbReference type="ARBA" id="ARBA00022723"/>
    </source>
</evidence>
<evidence type="ECO:0000256" key="2">
    <source>
        <dbReference type="ARBA" id="ARBA00001946"/>
    </source>
</evidence>
<dbReference type="GO" id="GO:0004579">
    <property type="term" value="F:dolichyl-diphosphooligosaccharide-protein glycotransferase activity"/>
    <property type="evidence" value="ECO:0007669"/>
    <property type="project" value="UniProtKB-EC"/>
</dbReference>
<gene>
    <name evidence="24" type="ORF">CIB84_000315</name>
</gene>
<dbReference type="EC" id="2.4.99.18" evidence="6"/>
<keyword evidence="10" id="KW-0479">Metal-binding</keyword>
<feature type="transmembrane region" description="Helical" evidence="21">
    <location>
        <begin position="243"/>
        <end position="263"/>
    </location>
</feature>
<dbReference type="InterPro" id="IPR003674">
    <property type="entry name" value="Oligo_trans_STT3"/>
</dbReference>
<keyword evidence="9 21" id="KW-0812">Transmembrane</keyword>
<accession>A0A2P4THU2</accession>
<feature type="region of interest" description="Disordered" evidence="20">
    <location>
        <begin position="1"/>
        <end position="23"/>
    </location>
</feature>
<dbReference type="AlphaFoldDB" id="A0A2P4THU2"/>
<evidence type="ECO:0000256" key="14">
    <source>
        <dbReference type="ARBA" id="ARBA00023136"/>
    </source>
</evidence>
<evidence type="ECO:0000259" key="22">
    <source>
        <dbReference type="Pfam" id="PF02516"/>
    </source>
</evidence>
<evidence type="ECO:0000256" key="1">
    <source>
        <dbReference type="ARBA" id="ARBA00001936"/>
    </source>
</evidence>
<dbReference type="OrthoDB" id="10261066at2759"/>
<feature type="transmembrane region" description="Helical" evidence="21">
    <location>
        <begin position="473"/>
        <end position="493"/>
    </location>
</feature>
<dbReference type="GO" id="GO:0008250">
    <property type="term" value="C:oligosaccharyltransferase complex"/>
    <property type="evidence" value="ECO:0007669"/>
    <property type="project" value="UniProtKB-ARBA"/>
</dbReference>
<dbReference type="InterPro" id="IPR048999">
    <property type="entry name" value="STT3-PglB_core"/>
</dbReference>
<evidence type="ECO:0000313" key="25">
    <source>
        <dbReference type="Proteomes" id="UP000237246"/>
    </source>
</evidence>
<keyword evidence="25" id="KW-1185">Reference proteome</keyword>
<keyword evidence="8" id="KW-0808">Transferase</keyword>
<evidence type="ECO:0000256" key="8">
    <source>
        <dbReference type="ARBA" id="ARBA00022679"/>
    </source>
</evidence>
<comment type="cofactor">
    <cofactor evidence="2">
        <name>Mg(2+)</name>
        <dbReference type="ChEBI" id="CHEBI:18420"/>
    </cofactor>
</comment>
<comment type="caution">
    <text evidence="24">The sequence shown here is derived from an EMBL/GenBank/DDBJ whole genome shotgun (WGS) entry which is preliminary data.</text>
</comment>
<organism evidence="24 25">
    <name type="scientific">Bambusicola thoracicus</name>
    <name type="common">Chinese bamboo-partridge</name>
    <name type="synonym">Perdix thoracica</name>
    <dbReference type="NCBI Taxonomy" id="9083"/>
    <lineage>
        <taxon>Eukaryota</taxon>
        <taxon>Metazoa</taxon>
        <taxon>Chordata</taxon>
        <taxon>Craniata</taxon>
        <taxon>Vertebrata</taxon>
        <taxon>Euteleostomi</taxon>
        <taxon>Archelosauria</taxon>
        <taxon>Archosauria</taxon>
        <taxon>Dinosauria</taxon>
        <taxon>Saurischia</taxon>
        <taxon>Theropoda</taxon>
        <taxon>Coelurosauria</taxon>
        <taxon>Aves</taxon>
        <taxon>Neognathae</taxon>
        <taxon>Galloanserae</taxon>
        <taxon>Galliformes</taxon>
        <taxon>Phasianidae</taxon>
        <taxon>Perdicinae</taxon>
        <taxon>Bambusicola</taxon>
    </lineage>
</organism>
<keyword evidence="16" id="KW-0464">Manganese</keyword>
<dbReference type="Gene3D" id="3.40.50.12610">
    <property type="match status" value="1"/>
</dbReference>
<keyword evidence="14 21" id="KW-0472">Membrane</keyword>
<feature type="transmembrane region" description="Helical" evidence="21">
    <location>
        <begin position="144"/>
        <end position="164"/>
    </location>
</feature>
<comment type="catalytic activity">
    <reaction evidence="17">
        <text>a di-trans,poly-cis-dolichyl diphosphooligosaccharide + L-asparaginyl-[protein] = N(4)-(oligosaccharide-(1-&gt;4)-N-acetyl-beta-D-glucosaminyl-(1-&gt;4)-N-acetyl-beta-D-glucosaminyl)-L-asparaginyl-[protein] + a di-trans,poly-cis-dolichyl diphosphate + H(+)</text>
        <dbReference type="Rhea" id="RHEA:22980"/>
        <dbReference type="Rhea" id="RHEA-COMP:12804"/>
        <dbReference type="Rhea" id="RHEA-COMP:12805"/>
        <dbReference type="Rhea" id="RHEA-COMP:19506"/>
        <dbReference type="Rhea" id="RHEA-COMP:19509"/>
        <dbReference type="ChEBI" id="CHEBI:15378"/>
        <dbReference type="ChEBI" id="CHEBI:50347"/>
        <dbReference type="ChEBI" id="CHEBI:57497"/>
        <dbReference type="ChEBI" id="CHEBI:57570"/>
        <dbReference type="ChEBI" id="CHEBI:132529"/>
        <dbReference type="EC" id="2.4.99.18"/>
    </reaction>
</comment>
<evidence type="ECO:0000256" key="13">
    <source>
        <dbReference type="ARBA" id="ARBA00022989"/>
    </source>
</evidence>
<dbReference type="EMBL" id="PPHD01000136">
    <property type="protein sequence ID" value="POI35933.1"/>
    <property type="molecule type" value="Genomic_DNA"/>
</dbReference>